<dbReference type="WBParaSite" id="HPBE_0000234701-mRNA-1">
    <property type="protein sequence ID" value="HPBE_0000234701-mRNA-1"/>
    <property type="gene ID" value="HPBE_0000234701"/>
</dbReference>
<evidence type="ECO:0000313" key="2">
    <source>
        <dbReference type="Proteomes" id="UP000050761"/>
    </source>
</evidence>
<gene>
    <name evidence="1" type="ORF">HPBE_LOCUS2348</name>
</gene>
<reference evidence="3" key="2">
    <citation type="submission" date="2019-09" db="UniProtKB">
        <authorList>
            <consortium name="WormBaseParasite"/>
        </authorList>
    </citation>
    <scope>IDENTIFICATION</scope>
</reference>
<organism evidence="2 3">
    <name type="scientific">Heligmosomoides polygyrus</name>
    <name type="common">Parasitic roundworm</name>
    <dbReference type="NCBI Taxonomy" id="6339"/>
    <lineage>
        <taxon>Eukaryota</taxon>
        <taxon>Metazoa</taxon>
        <taxon>Ecdysozoa</taxon>
        <taxon>Nematoda</taxon>
        <taxon>Chromadorea</taxon>
        <taxon>Rhabditida</taxon>
        <taxon>Rhabditina</taxon>
        <taxon>Rhabditomorpha</taxon>
        <taxon>Strongyloidea</taxon>
        <taxon>Heligmosomidae</taxon>
        <taxon>Heligmosomoides</taxon>
    </lineage>
</organism>
<dbReference type="AlphaFoldDB" id="A0A183F855"/>
<accession>A0A183F855</accession>
<dbReference type="Proteomes" id="UP000050761">
    <property type="component" value="Unassembled WGS sequence"/>
</dbReference>
<proteinExistence type="predicted"/>
<evidence type="ECO:0000313" key="1">
    <source>
        <dbReference type="EMBL" id="VDO24675.1"/>
    </source>
</evidence>
<evidence type="ECO:0000313" key="3">
    <source>
        <dbReference type="WBParaSite" id="HPBE_0000234701-mRNA-1"/>
    </source>
</evidence>
<protein>
    <submittedName>
        <fullName evidence="1 3">Uncharacterized protein</fullName>
    </submittedName>
</protein>
<reference evidence="1 2" key="1">
    <citation type="submission" date="2018-11" db="EMBL/GenBank/DDBJ databases">
        <authorList>
            <consortium name="Pathogen Informatics"/>
        </authorList>
    </citation>
    <scope>NUCLEOTIDE SEQUENCE [LARGE SCALE GENOMIC DNA]</scope>
</reference>
<dbReference type="OrthoDB" id="5862208at2759"/>
<name>A0A183F855_HELPZ</name>
<dbReference type="EMBL" id="UZAH01003434">
    <property type="protein sequence ID" value="VDO24675.1"/>
    <property type="molecule type" value="Genomic_DNA"/>
</dbReference>
<accession>A0A3P7XG41</accession>
<sequence>MGFRHYDSDNPPQSTAGRYTVPFLKPERWYGLSFTSENKVNMETNLHRESRLIKTASRELVKTSPDQLYEVLMHRNMDGEESAEQLYVTSRWTEEERIPAAELHVSVDVHCESSLTTEHMLLHADEDSVTIEISVSSMLSEENGAKRRLLGRLAGSCPTLL</sequence>
<keyword evidence="2" id="KW-1185">Reference proteome</keyword>